<dbReference type="Proteomes" id="UP000593567">
    <property type="component" value="Unassembled WGS sequence"/>
</dbReference>
<dbReference type="Gene3D" id="3.40.50.1240">
    <property type="entry name" value="Phosphoglycerate mutase-like"/>
    <property type="match status" value="1"/>
</dbReference>
<evidence type="ECO:0000313" key="1">
    <source>
        <dbReference type="EMBL" id="KAF6031375.1"/>
    </source>
</evidence>
<dbReference type="InterPro" id="IPR051710">
    <property type="entry name" value="Phosphatase_SH3-domain"/>
</dbReference>
<organism evidence="1 2">
    <name type="scientific">Bugula neritina</name>
    <name type="common">Brown bryozoan</name>
    <name type="synonym">Sertularia neritina</name>
    <dbReference type="NCBI Taxonomy" id="10212"/>
    <lineage>
        <taxon>Eukaryota</taxon>
        <taxon>Metazoa</taxon>
        <taxon>Spiralia</taxon>
        <taxon>Lophotrochozoa</taxon>
        <taxon>Bryozoa</taxon>
        <taxon>Gymnolaemata</taxon>
        <taxon>Cheilostomatida</taxon>
        <taxon>Flustrina</taxon>
        <taxon>Buguloidea</taxon>
        <taxon>Bugulidae</taxon>
        <taxon>Bugula</taxon>
    </lineage>
</organism>
<dbReference type="Pfam" id="PF00300">
    <property type="entry name" value="His_Phos_1"/>
    <property type="match status" value="1"/>
</dbReference>
<dbReference type="SUPFAM" id="SSF53254">
    <property type="entry name" value="Phosphoglycerate mutase-like"/>
    <property type="match status" value="1"/>
</dbReference>
<dbReference type="OrthoDB" id="414418at2759"/>
<gene>
    <name evidence="1" type="ORF">EB796_010317</name>
</gene>
<protein>
    <submittedName>
        <fullName evidence="1">Uncharacterized protein</fullName>
    </submittedName>
</protein>
<dbReference type="PANTHER" id="PTHR16469:SF27">
    <property type="entry name" value="UBIQUITIN-ASSOCIATED AND SH3 DOMAIN-CONTAINING BA-RELATED"/>
    <property type="match status" value="1"/>
</dbReference>
<sequence length="139" mass="16197">MISTTAYCDCILVGKRFGCPPLKISAVYSSPSLRCVETADYIVKCMAPEVKPDIKIENCLFEWNGWHRASPPTFIPPSDLKEQGFNIDVTYTSEMLAFDLMESLNDYYERSYKFCQSLIEKYNRVGMYCWLSYYTTYIY</sequence>
<reference evidence="1" key="1">
    <citation type="submission" date="2020-06" db="EMBL/GenBank/DDBJ databases">
        <title>Draft genome of Bugula neritina, a colonial animal packing powerful symbionts and potential medicines.</title>
        <authorList>
            <person name="Rayko M."/>
        </authorList>
    </citation>
    <scope>NUCLEOTIDE SEQUENCE [LARGE SCALE GENOMIC DNA]</scope>
    <source>
        <strain evidence="1">Kwan_BN1</strain>
    </source>
</reference>
<keyword evidence="2" id="KW-1185">Reference proteome</keyword>
<dbReference type="PANTHER" id="PTHR16469">
    <property type="entry name" value="UBIQUITIN-ASSOCIATED AND SH3 DOMAIN-CONTAINING BA-RELATED"/>
    <property type="match status" value="1"/>
</dbReference>
<evidence type="ECO:0000313" key="2">
    <source>
        <dbReference type="Proteomes" id="UP000593567"/>
    </source>
</evidence>
<comment type="caution">
    <text evidence="1">The sequence shown here is derived from an EMBL/GenBank/DDBJ whole genome shotgun (WGS) entry which is preliminary data.</text>
</comment>
<name>A0A7J7JZP7_BUGNE</name>
<dbReference type="InterPro" id="IPR013078">
    <property type="entry name" value="His_Pase_superF_clade-1"/>
</dbReference>
<proteinExistence type="predicted"/>
<dbReference type="AlphaFoldDB" id="A0A7J7JZP7"/>
<dbReference type="EMBL" id="VXIV02001608">
    <property type="protein sequence ID" value="KAF6031375.1"/>
    <property type="molecule type" value="Genomic_DNA"/>
</dbReference>
<accession>A0A7J7JZP7</accession>
<dbReference type="InterPro" id="IPR029033">
    <property type="entry name" value="His_PPase_superfam"/>
</dbReference>